<dbReference type="AlphaFoldDB" id="A0A382IA46"/>
<reference evidence="1" key="1">
    <citation type="submission" date="2018-05" db="EMBL/GenBank/DDBJ databases">
        <authorList>
            <person name="Lanie J.A."/>
            <person name="Ng W.-L."/>
            <person name="Kazmierczak K.M."/>
            <person name="Andrzejewski T.M."/>
            <person name="Davidsen T.M."/>
            <person name="Wayne K.J."/>
            <person name="Tettelin H."/>
            <person name="Glass J.I."/>
            <person name="Rusch D."/>
            <person name="Podicherti R."/>
            <person name="Tsui H.-C.T."/>
            <person name="Winkler M.E."/>
        </authorList>
    </citation>
    <scope>NUCLEOTIDE SEQUENCE</scope>
</reference>
<protein>
    <submittedName>
        <fullName evidence="1">Uncharacterized protein</fullName>
    </submittedName>
</protein>
<accession>A0A382IA46</accession>
<sequence>TGVTNTSEVMSCTAGNVVVGSVTSGALTDGRVVTAGTAGILEDDSGLTYNGTNLTCGGEYIGATLNISGVGDVAGDFTVATNKFTVASASGNGHFAGTLNSVGVVTAAATTVSTSNTSGALVVSGGMGLAQNLYMGGLADIDGAATIGGILTANGATALNGAVTVAGSQTISMGANRVTGVADPTAAQDAATKAYVDAGTSTRLEQGNTTATVTDAGTGNFTVEVDSTTALLAAATGVTMNSATVSDLTNNRITIAGTAGALEDDANLTFDGTTFSVSSSFTVAHASGNTAIGGTCDVTGKLTASAAFEADGEATLASAVIEDLTSGRVVYAGTAGAIQDSANLTFDGTTLTTTAVAVDNLTADGNTIASTSGKLIFAGVAGQEIVFNEASADVDFRIESDNDANALTVQGSSGNVGMGTATPTTDVTLHISATDSMIIPVGTTGQRPG</sequence>
<feature type="non-terminal residue" evidence="1">
    <location>
        <position position="449"/>
    </location>
</feature>
<proteinExistence type="predicted"/>
<evidence type="ECO:0000313" key="1">
    <source>
        <dbReference type="EMBL" id="SVB96476.1"/>
    </source>
</evidence>
<feature type="non-terminal residue" evidence="1">
    <location>
        <position position="1"/>
    </location>
</feature>
<gene>
    <name evidence="1" type="ORF">METZ01_LOCUS249330</name>
</gene>
<organism evidence="1">
    <name type="scientific">marine metagenome</name>
    <dbReference type="NCBI Taxonomy" id="408172"/>
    <lineage>
        <taxon>unclassified sequences</taxon>
        <taxon>metagenomes</taxon>
        <taxon>ecological metagenomes</taxon>
    </lineage>
</organism>
<dbReference type="EMBL" id="UINC01066113">
    <property type="protein sequence ID" value="SVB96476.1"/>
    <property type="molecule type" value="Genomic_DNA"/>
</dbReference>
<name>A0A382IA46_9ZZZZ</name>